<comment type="caution">
    <text evidence="2">The sequence shown here is derived from an EMBL/GenBank/DDBJ whole genome shotgun (WGS) entry which is preliminary data.</text>
</comment>
<accession>A0A0R0M053</accession>
<gene>
    <name evidence="2" type="ORF">M153_7133000480</name>
</gene>
<reference evidence="2 3" key="1">
    <citation type="submission" date="2015-07" db="EMBL/GenBank/DDBJ databases">
        <title>The genome of Pseudoloma neurophilia, a relevant intracellular parasite of the zebrafish.</title>
        <authorList>
            <person name="Ndikumana S."/>
            <person name="Pelin A."/>
            <person name="Sanders J."/>
            <person name="Corradi N."/>
        </authorList>
    </citation>
    <scope>NUCLEOTIDE SEQUENCE [LARGE SCALE GENOMIC DNA]</scope>
    <source>
        <strain evidence="2 3">MK1</strain>
    </source>
</reference>
<feature type="region of interest" description="Disordered" evidence="1">
    <location>
        <begin position="54"/>
        <end position="85"/>
    </location>
</feature>
<evidence type="ECO:0000256" key="1">
    <source>
        <dbReference type="SAM" id="MobiDB-lite"/>
    </source>
</evidence>
<sequence>MRGRKFKLGTDHKALLEIKRSHTQFNNNRIKMGLELIQEFDFKVVYVEGKKMGQSDQLSRVNEEDKKKWQKGLRIREGKTNKHHK</sequence>
<proteinExistence type="predicted"/>
<dbReference type="VEuPathDB" id="MicrosporidiaDB:M153_7133000480"/>
<protein>
    <submittedName>
        <fullName evidence="2">Putative transposable element</fullName>
    </submittedName>
</protein>
<keyword evidence="3" id="KW-1185">Reference proteome</keyword>
<organism evidence="2 3">
    <name type="scientific">Pseudoloma neurophilia</name>
    <dbReference type="NCBI Taxonomy" id="146866"/>
    <lineage>
        <taxon>Eukaryota</taxon>
        <taxon>Fungi</taxon>
        <taxon>Fungi incertae sedis</taxon>
        <taxon>Microsporidia</taxon>
        <taxon>Pseudoloma</taxon>
    </lineage>
</organism>
<dbReference type="OrthoDB" id="2193209at2759"/>
<evidence type="ECO:0000313" key="3">
    <source>
        <dbReference type="Proteomes" id="UP000051530"/>
    </source>
</evidence>
<evidence type="ECO:0000313" key="2">
    <source>
        <dbReference type="EMBL" id="KRH92353.1"/>
    </source>
</evidence>
<dbReference type="Proteomes" id="UP000051530">
    <property type="component" value="Unassembled WGS sequence"/>
</dbReference>
<dbReference type="AlphaFoldDB" id="A0A0R0M053"/>
<dbReference type="EMBL" id="LGUB01000993">
    <property type="protein sequence ID" value="KRH92353.1"/>
    <property type="molecule type" value="Genomic_DNA"/>
</dbReference>
<name>A0A0R0M053_9MICR</name>
<feature type="compositionally biased region" description="Basic and acidic residues" evidence="1">
    <location>
        <begin position="74"/>
        <end position="85"/>
    </location>
</feature>